<dbReference type="AlphaFoldDB" id="A0A4R2HGL5"/>
<evidence type="ECO:0000313" key="1">
    <source>
        <dbReference type="EMBL" id="TCO28252.1"/>
    </source>
</evidence>
<keyword evidence="2" id="KW-1185">Reference proteome</keyword>
<organism evidence="1 2">
    <name type="scientific">Kribbella steppae</name>
    <dbReference type="NCBI Taxonomy" id="2512223"/>
    <lineage>
        <taxon>Bacteria</taxon>
        <taxon>Bacillati</taxon>
        <taxon>Actinomycetota</taxon>
        <taxon>Actinomycetes</taxon>
        <taxon>Propionibacteriales</taxon>
        <taxon>Kribbellaceae</taxon>
        <taxon>Kribbella</taxon>
    </lineage>
</organism>
<evidence type="ECO:0000313" key="2">
    <source>
        <dbReference type="Proteomes" id="UP000294508"/>
    </source>
</evidence>
<reference evidence="1 2" key="1">
    <citation type="journal article" date="2015" name="Stand. Genomic Sci.">
        <title>Genomic Encyclopedia of Bacterial and Archaeal Type Strains, Phase III: the genomes of soil and plant-associated and newly described type strains.</title>
        <authorList>
            <person name="Whitman W.B."/>
            <person name="Woyke T."/>
            <person name="Klenk H.P."/>
            <person name="Zhou Y."/>
            <person name="Lilburn T.G."/>
            <person name="Beck B.J."/>
            <person name="De Vos P."/>
            <person name="Vandamme P."/>
            <person name="Eisen J.A."/>
            <person name="Garrity G."/>
            <person name="Hugenholtz P."/>
            <person name="Kyrpides N.C."/>
        </authorList>
    </citation>
    <scope>NUCLEOTIDE SEQUENCE [LARGE SCALE GENOMIC DNA]</scope>
    <source>
        <strain evidence="1 2">VKM Ac-2572</strain>
    </source>
</reference>
<dbReference type="EMBL" id="SLWN01000006">
    <property type="protein sequence ID" value="TCO28252.1"/>
    <property type="molecule type" value="Genomic_DNA"/>
</dbReference>
<dbReference type="RefSeq" id="WP_132210449.1">
    <property type="nucleotide sequence ID" value="NZ_SLWN01000006.1"/>
</dbReference>
<protein>
    <submittedName>
        <fullName evidence="1">Uncharacterized protein</fullName>
    </submittedName>
</protein>
<comment type="caution">
    <text evidence="1">The sequence shown here is derived from an EMBL/GenBank/DDBJ whole genome shotgun (WGS) entry which is preliminary data.</text>
</comment>
<dbReference type="Proteomes" id="UP000294508">
    <property type="component" value="Unassembled WGS sequence"/>
</dbReference>
<name>A0A4R2HGL5_9ACTN</name>
<dbReference type="OrthoDB" id="3829374at2"/>
<accession>A0A4R2HGL5</accession>
<proteinExistence type="predicted"/>
<sequence length="153" mass="16625">MTDRLGSSAWSVSEARSVVAQLRHVATTGPEYDAVELFLALCDYLDQLHGSLGFDRILPEAERSALIQVVRRVRGRSAVPDADGERLVQPVNAAVTLAQGRVLAAQLESADGWQRELGLALKGLFTYLDQLYGGPGAFTELLTSAERERVASR</sequence>
<gene>
    <name evidence="1" type="ORF">EV652_106237</name>
</gene>